<dbReference type="eggNOG" id="COG0750">
    <property type="taxonomic scope" value="Bacteria"/>
</dbReference>
<feature type="domain" description="Peptidase M50" evidence="8">
    <location>
        <begin position="2"/>
        <end position="41"/>
    </location>
</feature>
<evidence type="ECO:0000313" key="10">
    <source>
        <dbReference type="Proteomes" id="UP000006078"/>
    </source>
</evidence>
<keyword evidence="4 7" id="KW-0812">Transmembrane</keyword>
<accession>K0Z6B7</accession>
<comment type="similarity">
    <text evidence="3">Belongs to the peptidase M50B family.</text>
</comment>
<dbReference type="Pfam" id="PF02163">
    <property type="entry name" value="Peptidase_M50"/>
    <property type="match status" value="1"/>
</dbReference>
<evidence type="ECO:0000256" key="4">
    <source>
        <dbReference type="ARBA" id="ARBA00022692"/>
    </source>
</evidence>
<evidence type="ECO:0000256" key="2">
    <source>
        <dbReference type="ARBA" id="ARBA00004141"/>
    </source>
</evidence>
<name>K0Z6B7_9CORY</name>
<organism evidence="9 10">
    <name type="scientific">Corynebacterium otitidis ATCC 51513</name>
    <dbReference type="NCBI Taxonomy" id="883169"/>
    <lineage>
        <taxon>Bacteria</taxon>
        <taxon>Bacillati</taxon>
        <taxon>Actinomycetota</taxon>
        <taxon>Actinomycetes</taxon>
        <taxon>Mycobacteriales</taxon>
        <taxon>Corynebacteriaceae</taxon>
        <taxon>Corynebacterium</taxon>
    </lineage>
</organism>
<comment type="subcellular location">
    <subcellularLocation>
        <location evidence="2">Membrane</location>
        <topology evidence="2">Multi-pass membrane protein</topology>
    </subcellularLocation>
</comment>
<evidence type="ECO:0000256" key="7">
    <source>
        <dbReference type="SAM" id="Phobius"/>
    </source>
</evidence>
<dbReference type="InterPro" id="IPR008915">
    <property type="entry name" value="Peptidase_M50"/>
</dbReference>
<dbReference type="STRING" id="29321.AAV33_01675"/>
<feature type="transmembrane region" description="Helical" evidence="7">
    <location>
        <begin position="6"/>
        <end position="30"/>
    </location>
</feature>
<evidence type="ECO:0000313" key="9">
    <source>
        <dbReference type="EMBL" id="EJZ82935.1"/>
    </source>
</evidence>
<evidence type="ECO:0000256" key="6">
    <source>
        <dbReference type="ARBA" id="ARBA00023136"/>
    </source>
</evidence>
<dbReference type="AlphaFoldDB" id="K0Z6B7"/>
<evidence type="ECO:0000256" key="5">
    <source>
        <dbReference type="ARBA" id="ARBA00022989"/>
    </source>
</evidence>
<dbReference type="GO" id="GO:0006508">
    <property type="term" value="P:proteolysis"/>
    <property type="evidence" value="ECO:0007669"/>
    <property type="project" value="InterPro"/>
</dbReference>
<dbReference type="HOGENOM" id="CLU_2511737_0_0_11"/>
<dbReference type="GO" id="GO:0016020">
    <property type="term" value="C:membrane"/>
    <property type="evidence" value="ECO:0007669"/>
    <property type="project" value="UniProtKB-SubCell"/>
</dbReference>
<evidence type="ECO:0000256" key="1">
    <source>
        <dbReference type="ARBA" id="ARBA00001947"/>
    </source>
</evidence>
<evidence type="ECO:0000259" key="8">
    <source>
        <dbReference type="Pfam" id="PF02163"/>
    </source>
</evidence>
<sequence>MLANLNFFLALFNLIPLPPFDGGHVAVVIAERIRDRVRRARGLKPKGPIDYRVLMPVTAAAAFVLLGVGVLVIVADLVNPVRLLP</sequence>
<keyword evidence="6 7" id="KW-0472">Membrane</keyword>
<protein>
    <recommendedName>
        <fullName evidence="8">Peptidase M50 domain-containing protein</fullName>
    </recommendedName>
</protein>
<dbReference type="EMBL" id="AHAE01000006">
    <property type="protein sequence ID" value="EJZ82935.1"/>
    <property type="molecule type" value="Genomic_DNA"/>
</dbReference>
<gene>
    <name evidence="9" type="ORF">HMPREF9719_00117</name>
</gene>
<comment type="caution">
    <text evidence="9">The sequence shown here is derived from an EMBL/GenBank/DDBJ whole genome shotgun (WGS) entry which is preliminary data.</text>
</comment>
<dbReference type="Proteomes" id="UP000006078">
    <property type="component" value="Unassembled WGS sequence"/>
</dbReference>
<proteinExistence type="inferred from homology"/>
<feature type="transmembrane region" description="Helical" evidence="7">
    <location>
        <begin position="51"/>
        <end position="75"/>
    </location>
</feature>
<reference evidence="9 10" key="1">
    <citation type="submission" date="2012-08" db="EMBL/GenBank/DDBJ databases">
        <title>The Genome Sequence of Turicella otitidis ATCC 51513.</title>
        <authorList>
            <consortium name="The Broad Institute Genome Sequencing Platform"/>
            <person name="Earl A."/>
            <person name="Ward D."/>
            <person name="Feldgarden M."/>
            <person name="Gevers D."/>
            <person name="Huys G."/>
            <person name="Walker B."/>
            <person name="Young S.K."/>
            <person name="Zeng Q."/>
            <person name="Gargeya S."/>
            <person name="Fitzgerald M."/>
            <person name="Haas B."/>
            <person name="Abouelleil A."/>
            <person name="Alvarado L."/>
            <person name="Arachchi H.M."/>
            <person name="Berlin A.M."/>
            <person name="Chapman S.B."/>
            <person name="Goldberg J."/>
            <person name="Griggs A."/>
            <person name="Gujja S."/>
            <person name="Hansen M."/>
            <person name="Howarth C."/>
            <person name="Imamovic A."/>
            <person name="Larimer J."/>
            <person name="McCowen C."/>
            <person name="Montmayeur A."/>
            <person name="Murphy C."/>
            <person name="Neiman D."/>
            <person name="Pearson M."/>
            <person name="Priest M."/>
            <person name="Roberts A."/>
            <person name="Saif S."/>
            <person name="Shea T."/>
            <person name="Sisk P."/>
            <person name="Sykes S."/>
            <person name="Wortman J."/>
            <person name="Nusbaum C."/>
            <person name="Birren B."/>
        </authorList>
    </citation>
    <scope>NUCLEOTIDE SEQUENCE [LARGE SCALE GENOMIC DNA]</scope>
    <source>
        <strain evidence="9 10">ATCC 51513</strain>
    </source>
</reference>
<keyword evidence="10" id="KW-1185">Reference proteome</keyword>
<keyword evidence="5 7" id="KW-1133">Transmembrane helix</keyword>
<comment type="cofactor">
    <cofactor evidence="1">
        <name>Zn(2+)</name>
        <dbReference type="ChEBI" id="CHEBI:29105"/>
    </cofactor>
</comment>
<evidence type="ECO:0000256" key="3">
    <source>
        <dbReference type="ARBA" id="ARBA00007931"/>
    </source>
</evidence>